<accession>A0ABU5KIF0</accession>
<sequence>MRSITLEKWSDIKVPEASAYPAAVTRDHRVLLIEEDLHQFNGVDLRTHRGDYVVKIIDGNEVTQFTATDFPFVPDRLDLFSDGTVLLVSSICWREDGWVQKNARRYSTDGECLDEFVLGTGLSALSIDDEDTIWVGYHEEGVFGNHGWDHNPVGSAGLVAFSKDGQIRWEARKYDVFECKALNVQDASDVYFHYTLCSWLVHLDHFKEIRRYKIETPAYIPQLMMLDSETMMTAEYQSDYVRHLTYENGMFVTRECFKMVDQSGHALSGKVIMRGNELFVFTETGIYKKNLTLDLLK</sequence>
<protein>
    <submittedName>
        <fullName evidence="1">Uncharacterized protein</fullName>
    </submittedName>
</protein>
<reference evidence="1 2" key="1">
    <citation type="submission" date="2023-12" db="EMBL/GenBank/DDBJ databases">
        <title>Jeotgalibacillus haloalkaliphilus sp. nov., a novel salt-tolerant bacteria, isolated from the estuary of the Fenhe River into the Yellow River.</title>
        <authorList>
            <person name="Li Y."/>
        </authorList>
    </citation>
    <scope>NUCLEOTIDE SEQUENCE [LARGE SCALE GENOMIC DNA]</scope>
    <source>
        <strain evidence="1 2">HH7-29</strain>
    </source>
</reference>
<name>A0ABU5KIF0_9BACL</name>
<keyword evidence="2" id="KW-1185">Reference proteome</keyword>
<evidence type="ECO:0000313" key="2">
    <source>
        <dbReference type="Proteomes" id="UP001292084"/>
    </source>
</evidence>
<proteinExistence type="predicted"/>
<dbReference type="Proteomes" id="UP001292084">
    <property type="component" value="Unassembled WGS sequence"/>
</dbReference>
<dbReference type="EMBL" id="JAXQNN010000001">
    <property type="protein sequence ID" value="MDZ5711006.1"/>
    <property type="molecule type" value="Genomic_DNA"/>
</dbReference>
<evidence type="ECO:0000313" key="1">
    <source>
        <dbReference type="EMBL" id="MDZ5711006.1"/>
    </source>
</evidence>
<gene>
    <name evidence="1" type="ORF">UFB30_02180</name>
</gene>
<dbReference type="RefSeq" id="WP_322420031.1">
    <property type="nucleotide sequence ID" value="NZ_JAXQNN010000001.1"/>
</dbReference>
<organism evidence="1 2">
    <name type="scientific">Jeotgalibacillus haloalkalitolerans</name>
    <dbReference type="NCBI Taxonomy" id="3104292"/>
    <lineage>
        <taxon>Bacteria</taxon>
        <taxon>Bacillati</taxon>
        <taxon>Bacillota</taxon>
        <taxon>Bacilli</taxon>
        <taxon>Bacillales</taxon>
        <taxon>Caryophanaceae</taxon>
        <taxon>Jeotgalibacillus</taxon>
    </lineage>
</organism>
<comment type="caution">
    <text evidence="1">The sequence shown here is derived from an EMBL/GenBank/DDBJ whole genome shotgun (WGS) entry which is preliminary data.</text>
</comment>